<comment type="function">
    <text evidence="9">Catalyzes hydrolysis of the D-alanyl-D-alanine dipeptide.</text>
</comment>
<dbReference type="Proteomes" id="UP000231990">
    <property type="component" value="Unassembled WGS sequence"/>
</dbReference>
<dbReference type="OrthoDB" id="9801430at2"/>
<accession>A0A2M9ZT48</accession>
<feature type="active site" description="Proton donor/acceptor" evidence="9">
    <location>
        <position position="203"/>
    </location>
</feature>
<evidence type="ECO:0000256" key="7">
    <source>
        <dbReference type="ARBA" id="ARBA00023049"/>
    </source>
</evidence>
<keyword evidence="2 9" id="KW-0645">Protease</keyword>
<dbReference type="Proteomes" id="UP000231962">
    <property type="component" value="Unassembled WGS sequence"/>
</dbReference>
<dbReference type="EMBL" id="NPDY01000016">
    <property type="protein sequence ID" value="PJZ68794.1"/>
    <property type="molecule type" value="Genomic_DNA"/>
</dbReference>
<feature type="binding site" evidence="9">
    <location>
        <position position="146"/>
    </location>
    <ligand>
        <name>Zn(2+)</name>
        <dbReference type="ChEBI" id="CHEBI:29105"/>
        <note>catalytic</note>
    </ligand>
</feature>
<dbReference type="InterPro" id="IPR000755">
    <property type="entry name" value="A_A_dipeptidase"/>
</dbReference>
<dbReference type="CDD" id="cd14840">
    <property type="entry name" value="D-Ala-D-Ala_dipeptidase_Aad"/>
    <property type="match status" value="1"/>
</dbReference>
<protein>
    <recommendedName>
        <fullName evidence="9">D-alanyl-D-alanine dipeptidase</fullName>
        <shortName evidence="9">D-Ala-D-Ala dipeptidase</shortName>
        <ecNumber evidence="9">3.4.13.22</ecNumber>
    </recommendedName>
</protein>
<organism evidence="11 13">
    <name type="scientific">Leptospira perolatii</name>
    <dbReference type="NCBI Taxonomy" id="2023191"/>
    <lineage>
        <taxon>Bacteria</taxon>
        <taxon>Pseudomonadati</taxon>
        <taxon>Spirochaetota</taxon>
        <taxon>Spirochaetia</taxon>
        <taxon>Leptospirales</taxon>
        <taxon>Leptospiraceae</taxon>
        <taxon>Leptospira</taxon>
    </lineage>
</organism>
<keyword evidence="6 9" id="KW-0224">Dipeptidase</keyword>
<keyword evidence="7 9" id="KW-0482">Metalloprotease</keyword>
<name>A0A2M9ZT48_9LEPT</name>
<dbReference type="PANTHER" id="PTHR43126:SF1">
    <property type="entry name" value="D-ALANYL-D-ALANINE DIPEPTIDASE"/>
    <property type="match status" value="1"/>
</dbReference>
<dbReference type="Gene3D" id="3.30.1380.10">
    <property type="match status" value="1"/>
</dbReference>
<keyword evidence="12" id="KW-1185">Reference proteome</keyword>
<dbReference type="GO" id="GO:0008270">
    <property type="term" value="F:zinc ion binding"/>
    <property type="evidence" value="ECO:0007669"/>
    <property type="project" value="UniProtKB-UniRule"/>
</dbReference>
<evidence type="ECO:0000256" key="4">
    <source>
        <dbReference type="ARBA" id="ARBA00022801"/>
    </source>
</evidence>
<feature type="binding site" evidence="9">
    <location>
        <position position="206"/>
    </location>
    <ligand>
        <name>Zn(2+)</name>
        <dbReference type="ChEBI" id="CHEBI:29105"/>
        <note>catalytic</note>
    </ligand>
</feature>
<dbReference type="Pfam" id="PF01427">
    <property type="entry name" value="Peptidase_M15"/>
    <property type="match status" value="1"/>
</dbReference>
<comment type="caution">
    <text evidence="11">The sequence shown here is derived from an EMBL/GenBank/DDBJ whole genome shotgun (WGS) entry which is preliminary data.</text>
</comment>
<dbReference type="GO" id="GO:0008237">
    <property type="term" value="F:metallopeptidase activity"/>
    <property type="evidence" value="ECO:0007669"/>
    <property type="project" value="UniProtKB-KW"/>
</dbReference>
<gene>
    <name evidence="10" type="ORF">CH360_14720</name>
    <name evidence="11" type="ORF">CH373_03840</name>
</gene>
<comment type="catalytic activity">
    <reaction evidence="1 9">
        <text>D-alanyl-D-alanine + H2O = 2 D-alanine</text>
        <dbReference type="Rhea" id="RHEA:20661"/>
        <dbReference type="ChEBI" id="CHEBI:15377"/>
        <dbReference type="ChEBI" id="CHEBI:57416"/>
        <dbReference type="ChEBI" id="CHEBI:57822"/>
        <dbReference type="EC" id="3.4.13.22"/>
    </reaction>
</comment>
<dbReference type="InterPro" id="IPR009045">
    <property type="entry name" value="Zn_M74/Hedgehog-like"/>
</dbReference>
<dbReference type="PANTHER" id="PTHR43126">
    <property type="entry name" value="D-ALANYL-D-ALANINE DIPEPTIDASE"/>
    <property type="match status" value="1"/>
</dbReference>
<proteinExistence type="inferred from homology"/>
<evidence type="ECO:0000313" key="13">
    <source>
        <dbReference type="Proteomes" id="UP000231990"/>
    </source>
</evidence>
<dbReference type="AlphaFoldDB" id="A0A2M9ZT48"/>
<dbReference type="EMBL" id="NPDZ01000001">
    <property type="protein sequence ID" value="PJZ75149.1"/>
    <property type="molecule type" value="Genomic_DNA"/>
</dbReference>
<sequence>MIGNRTKYSAINFIQSISLISLCLACLSCEKEKIQQNDSSLFVVQGLVALKDIDPTIRIELKYSTQDNFTGEKIYPFHTCLLRKETAEKLKNANLEFAGYGYRIKVWDGYRPGYAQEILWSKVADARYVADPRKGGSVHGKGGAVDLTLVDSSDKELEMPSLYDDFSSAASPLRKDLTHSVASNLNVLVSVLIKHGFSQISSEWWHFNDSDSRFYQRLEVDPRLWEGNH</sequence>
<keyword evidence="5 9" id="KW-0862">Zinc</keyword>
<evidence type="ECO:0000256" key="6">
    <source>
        <dbReference type="ARBA" id="ARBA00022997"/>
    </source>
</evidence>
<evidence type="ECO:0000256" key="8">
    <source>
        <dbReference type="ARBA" id="ARBA00023316"/>
    </source>
</evidence>
<reference evidence="12 13" key="1">
    <citation type="submission" date="2017-07" db="EMBL/GenBank/DDBJ databases">
        <title>Leptospira spp. isolated from tropical soils.</title>
        <authorList>
            <person name="Thibeaux R."/>
            <person name="Iraola G."/>
            <person name="Ferres I."/>
            <person name="Bierque E."/>
            <person name="Girault D."/>
            <person name="Soupe-Gilbert M.-E."/>
            <person name="Picardeau M."/>
            <person name="Goarant C."/>
        </authorList>
    </citation>
    <scope>NUCLEOTIDE SEQUENCE [LARGE SCALE GENOMIC DNA]</scope>
    <source>
        <strain evidence="11 13">FH1-B-B1</strain>
        <strain evidence="10 12">FH1-B-C1</strain>
    </source>
</reference>
<evidence type="ECO:0000256" key="3">
    <source>
        <dbReference type="ARBA" id="ARBA00022723"/>
    </source>
</evidence>
<keyword evidence="4 9" id="KW-0378">Hydrolase</keyword>
<evidence type="ECO:0000256" key="2">
    <source>
        <dbReference type="ARBA" id="ARBA00022670"/>
    </source>
</evidence>
<evidence type="ECO:0000256" key="9">
    <source>
        <dbReference type="HAMAP-Rule" id="MF_01924"/>
    </source>
</evidence>
<evidence type="ECO:0000313" key="12">
    <source>
        <dbReference type="Proteomes" id="UP000231962"/>
    </source>
</evidence>
<feature type="site" description="Transition state stabilizer" evidence="9">
    <location>
        <position position="111"/>
    </location>
</feature>
<keyword evidence="8" id="KW-0961">Cell wall biogenesis/degradation</keyword>
<dbReference type="SUPFAM" id="SSF55166">
    <property type="entry name" value="Hedgehog/DD-peptidase"/>
    <property type="match status" value="1"/>
</dbReference>
<evidence type="ECO:0000256" key="1">
    <source>
        <dbReference type="ARBA" id="ARBA00001362"/>
    </source>
</evidence>
<dbReference type="GO" id="GO:0071555">
    <property type="term" value="P:cell wall organization"/>
    <property type="evidence" value="ECO:0007669"/>
    <property type="project" value="UniProtKB-KW"/>
</dbReference>
<dbReference type="EC" id="3.4.13.22" evidence="9"/>
<dbReference type="HAMAP" id="MF_01924">
    <property type="entry name" value="A_A_dipeptidase"/>
    <property type="match status" value="1"/>
</dbReference>
<evidence type="ECO:0000313" key="10">
    <source>
        <dbReference type="EMBL" id="PJZ68794.1"/>
    </source>
</evidence>
<dbReference type="RefSeq" id="WP_100714808.1">
    <property type="nucleotide sequence ID" value="NZ_NPDY01000016.1"/>
</dbReference>
<comment type="cofactor">
    <cofactor evidence="9">
        <name>Zn(2+)</name>
        <dbReference type="ChEBI" id="CHEBI:29105"/>
    </cofactor>
    <text evidence="9">Binds 1 zinc ion per subunit.</text>
</comment>
<dbReference type="GO" id="GO:0006508">
    <property type="term" value="P:proteolysis"/>
    <property type="evidence" value="ECO:0007669"/>
    <property type="project" value="UniProtKB-KW"/>
</dbReference>
<evidence type="ECO:0000256" key="5">
    <source>
        <dbReference type="ARBA" id="ARBA00022833"/>
    </source>
</evidence>
<evidence type="ECO:0000313" key="11">
    <source>
        <dbReference type="EMBL" id="PJZ75149.1"/>
    </source>
</evidence>
<keyword evidence="3 9" id="KW-0479">Metal-binding</keyword>
<feature type="binding site" evidence="9">
    <location>
        <position position="139"/>
    </location>
    <ligand>
        <name>Zn(2+)</name>
        <dbReference type="ChEBI" id="CHEBI:29105"/>
        <note>catalytic</note>
    </ligand>
</feature>
<dbReference type="GO" id="GO:0160237">
    <property type="term" value="F:D-Ala-D-Ala dipeptidase activity"/>
    <property type="evidence" value="ECO:0007669"/>
    <property type="project" value="UniProtKB-EC"/>
</dbReference>
<comment type="similarity">
    <text evidence="9">Belongs to the peptidase M15D family.</text>
</comment>